<gene>
    <name evidence="1" type="ORF">TR51_25630</name>
</gene>
<dbReference type="PATRIC" id="fig|2064.6.peg.5449"/>
<protein>
    <submittedName>
        <fullName evidence="1">Uncharacterized protein</fullName>
    </submittedName>
</protein>
<reference evidence="1 2" key="1">
    <citation type="submission" date="2015-02" db="EMBL/GenBank/DDBJ databases">
        <title>Draft genome sequence of Kitasatospora griseola MF730-N6, a bafilomycin, terpentecin and satosporin producer.</title>
        <authorList>
            <person name="Arens J.C."/>
            <person name="Haltli B."/>
            <person name="Kerr R.G."/>
        </authorList>
    </citation>
    <scope>NUCLEOTIDE SEQUENCE [LARGE SCALE GENOMIC DNA]</scope>
    <source>
        <strain evidence="1 2">MF730-N6</strain>
    </source>
</reference>
<accession>A0A0D0NTC5</accession>
<dbReference type="EMBL" id="JXZB01000004">
    <property type="protein sequence ID" value="KIQ62421.1"/>
    <property type="molecule type" value="Genomic_DNA"/>
</dbReference>
<dbReference type="AlphaFoldDB" id="A0A0D0NTC5"/>
<dbReference type="Proteomes" id="UP000032066">
    <property type="component" value="Unassembled WGS sequence"/>
</dbReference>
<organism evidence="1 2">
    <name type="scientific">Kitasatospora griseola</name>
    <name type="common">Streptomyces griseolosporeus</name>
    <dbReference type="NCBI Taxonomy" id="2064"/>
    <lineage>
        <taxon>Bacteria</taxon>
        <taxon>Bacillati</taxon>
        <taxon>Actinomycetota</taxon>
        <taxon>Actinomycetes</taxon>
        <taxon>Kitasatosporales</taxon>
        <taxon>Streptomycetaceae</taxon>
        <taxon>Kitasatospora</taxon>
    </lineage>
</organism>
<comment type="caution">
    <text evidence="1">The sequence shown here is derived from an EMBL/GenBank/DDBJ whole genome shotgun (WGS) entry which is preliminary data.</text>
</comment>
<sequence>MLTGETLQTIQTPDSGSITARRTLVGMDLEVKDENGDTIATVVVSEREAWTLFRALGVELLA</sequence>
<evidence type="ECO:0000313" key="2">
    <source>
        <dbReference type="Proteomes" id="UP000032066"/>
    </source>
</evidence>
<proteinExistence type="predicted"/>
<evidence type="ECO:0000313" key="1">
    <source>
        <dbReference type="EMBL" id="KIQ62421.1"/>
    </source>
</evidence>
<name>A0A0D0NTC5_KITGR</name>
<keyword evidence="2" id="KW-1185">Reference proteome</keyword>